<dbReference type="Gene3D" id="3.40.50.150">
    <property type="entry name" value="Vaccinia Virus protein VP39"/>
    <property type="match status" value="1"/>
</dbReference>
<organism evidence="2 3">
    <name type="scientific">Rotaria sordida</name>
    <dbReference type="NCBI Taxonomy" id="392033"/>
    <lineage>
        <taxon>Eukaryota</taxon>
        <taxon>Metazoa</taxon>
        <taxon>Spiralia</taxon>
        <taxon>Gnathifera</taxon>
        <taxon>Rotifera</taxon>
        <taxon>Eurotatoria</taxon>
        <taxon>Bdelloidea</taxon>
        <taxon>Philodinida</taxon>
        <taxon>Philodinidae</taxon>
        <taxon>Rotaria</taxon>
    </lineage>
</organism>
<evidence type="ECO:0000313" key="3">
    <source>
        <dbReference type="Proteomes" id="UP000663836"/>
    </source>
</evidence>
<dbReference type="InterPro" id="IPR029063">
    <property type="entry name" value="SAM-dependent_MTases_sf"/>
</dbReference>
<evidence type="ECO:0000256" key="1">
    <source>
        <dbReference type="SAM" id="MobiDB-lite"/>
    </source>
</evidence>
<dbReference type="PANTHER" id="PTHR40036:SF1">
    <property type="entry name" value="MACROCIN O-METHYLTRANSFERASE"/>
    <property type="match status" value="1"/>
</dbReference>
<dbReference type="SUPFAM" id="SSF53335">
    <property type="entry name" value="S-adenosyl-L-methionine-dependent methyltransferases"/>
    <property type="match status" value="1"/>
</dbReference>
<dbReference type="Pfam" id="PF05711">
    <property type="entry name" value="TylF"/>
    <property type="match status" value="1"/>
</dbReference>
<evidence type="ECO:0008006" key="4">
    <source>
        <dbReference type="Google" id="ProtNLM"/>
    </source>
</evidence>
<comment type="caution">
    <text evidence="2">The sequence shown here is derived from an EMBL/GenBank/DDBJ whole genome shotgun (WGS) entry which is preliminary data.</text>
</comment>
<dbReference type="Proteomes" id="UP000663836">
    <property type="component" value="Unassembled WGS sequence"/>
</dbReference>
<dbReference type="AlphaFoldDB" id="A0A819K4L7"/>
<name>A0A819K4L7_9BILA</name>
<feature type="compositionally biased region" description="Acidic residues" evidence="1">
    <location>
        <begin position="201"/>
        <end position="211"/>
    </location>
</feature>
<reference evidence="2" key="1">
    <citation type="submission" date="2021-02" db="EMBL/GenBank/DDBJ databases">
        <authorList>
            <person name="Nowell W R."/>
        </authorList>
    </citation>
    <scope>NUCLEOTIDE SEQUENCE</scope>
</reference>
<protein>
    <recommendedName>
        <fullName evidence="4">Methyltransferase</fullName>
    </recommendedName>
</protein>
<accession>A0A819K4L7</accession>
<dbReference type="InterPro" id="IPR008884">
    <property type="entry name" value="TylF_MeTrfase"/>
</dbReference>
<evidence type="ECO:0000313" key="2">
    <source>
        <dbReference type="EMBL" id="CAF3939749.1"/>
    </source>
</evidence>
<dbReference type="PANTHER" id="PTHR40036">
    <property type="entry name" value="MACROCIN O-METHYLTRANSFERASE"/>
    <property type="match status" value="1"/>
</dbReference>
<sequence>MECDVWRGGSSIFARAVPKPLNNKDKHLWLADLFQGLPKATAKNDNDNWSKMEYLKVSLEEVQTNFRSFNLLDDHVHFCKGYFVDSLPRCDISQIAILQMDGDMYESTIDQLFNLYSKLQPGGVIIIDDYAIKERNRAIHDEEKRYSEYIHQQTNRAASSNNAKDTRQYVFEGVSNSQSTEEPSLKTGPVNNTSVSYLDDMSIDEEIDTDNEPEKPRF</sequence>
<dbReference type="EMBL" id="CAJOBD010003292">
    <property type="protein sequence ID" value="CAF3939749.1"/>
    <property type="molecule type" value="Genomic_DNA"/>
</dbReference>
<proteinExistence type="predicted"/>
<feature type="region of interest" description="Disordered" evidence="1">
    <location>
        <begin position="174"/>
        <end position="218"/>
    </location>
</feature>
<gene>
    <name evidence="2" type="ORF">JBS370_LOCUS22929</name>
</gene>